<organism evidence="1 2">
    <name type="scientific">Dreissena polymorpha</name>
    <name type="common">Zebra mussel</name>
    <name type="synonym">Mytilus polymorpha</name>
    <dbReference type="NCBI Taxonomy" id="45954"/>
    <lineage>
        <taxon>Eukaryota</taxon>
        <taxon>Metazoa</taxon>
        <taxon>Spiralia</taxon>
        <taxon>Lophotrochozoa</taxon>
        <taxon>Mollusca</taxon>
        <taxon>Bivalvia</taxon>
        <taxon>Autobranchia</taxon>
        <taxon>Heteroconchia</taxon>
        <taxon>Euheterodonta</taxon>
        <taxon>Imparidentia</taxon>
        <taxon>Neoheterodontei</taxon>
        <taxon>Myida</taxon>
        <taxon>Dreissenoidea</taxon>
        <taxon>Dreissenidae</taxon>
        <taxon>Dreissena</taxon>
    </lineage>
</organism>
<dbReference type="AlphaFoldDB" id="A0A9D4BJY0"/>
<accession>A0A9D4BJY0</accession>
<comment type="caution">
    <text evidence="1">The sequence shown here is derived from an EMBL/GenBank/DDBJ whole genome shotgun (WGS) entry which is preliminary data.</text>
</comment>
<proteinExistence type="predicted"/>
<name>A0A9D4BJY0_DREPO</name>
<sequence length="166" mass="18075">MLPRSHYVLKNMPGRMDTALRVDVGPGLELAKTLSEPHLRNTRCVTFASQEIEDSSLVSFCQFGILSASFFLLEPAVSTSEASVPGLKNWNGLTHLTTHPQSVPLLEHTRTNHSLFQGSSFESVGGDSGQPRPTTILAPPTLVVKIPSYFSIIKIQASLAVKTRAF</sequence>
<evidence type="ECO:0000313" key="1">
    <source>
        <dbReference type="EMBL" id="KAH3697612.1"/>
    </source>
</evidence>
<gene>
    <name evidence="1" type="ORF">DPMN_085117</name>
</gene>
<keyword evidence="2" id="KW-1185">Reference proteome</keyword>
<reference evidence="1" key="2">
    <citation type="submission" date="2020-11" db="EMBL/GenBank/DDBJ databases">
        <authorList>
            <person name="McCartney M.A."/>
            <person name="Auch B."/>
            <person name="Kono T."/>
            <person name="Mallez S."/>
            <person name="Becker A."/>
            <person name="Gohl D.M."/>
            <person name="Silverstein K.A.T."/>
            <person name="Koren S."/>
            <person name="Bechman K.B."/>
            <person name="Herman A."/>
            <person name="Abrahante J.E."/>
            <person name="Garbe J."/>
        </authorList>
    </citation>
    <scope>NUCLEOTIDE SEQUENCE</scope>
    <source>
        <strain evidence="1">Duluth1</strain>
        <tissue evidence="1">Whole animal</tissue>
    </source>
</reference>
<protein>
    <submittedName>
        <fullName evidence="1">Uncharacterized protein</fullName>
    </submittedName>
</protein>
<reference evidence="1" key="1">
    <citation type="journal article" date="2019" name="bioRxiv">
        <title>The Genome of the Zebra Mussel, Dreissena polymorpha: A Resource for Invasive Species Research.</title>
        <authorList>
            <person name="McCartney M.A."/>
            <person name="Auch B."/>
            <person name="Kono T."/>
            <person name="Mallez S."/>
            <person name="Zhang Y."/>
            <person name="Obille A."/>
            <person name="Becker A."/>
            <person name="Abrahante J.E."/>
            <person name="Garbe J."/>
            <person name="Badalamenti J.P."/>
            <person name="Herman A."/>
            <person name="Mangelson H."/>
            <person name="Liachko I."/>
            <person name="Sullivan S."/>
            <person name="Sone E.D."/>
            <person name="Koren S."/>
            <person name="Silverstein K.A.T."/>
            <person name="Beckman K.B."/>
            <person name="Gohl D.M."/>
        </authorList>
    </citation>
    <scope>NUCLEOTIDE SEQUENCE</scope>
    <source>
        <strain evidence="1">Duluth1</strain>
        <tissue evidence="1">Whole animal</tissue>
    </source>
</reference>
<evidence type="ECO:0000313" key="2">
    <source>
        <dbReference type="Proteomes" id="UP000828390"/>
    </source>
</evidence>
<dbReference type="EMBL" id="JAIWYP010000016">
    <property type="protein sequence ID" value="KAH3697612.1"/>
    <property type="molecule type" value="Genomic_DNA"/>
</dbReference>
<dbReference type="Proteomes" id="UP000828390">
    <property type="component" value="Unassembled WGS sequence"/>
</dbReference>